<protein>
    <recommendedName>
        <fullName evidence="1">Nucleoside phosphorylase domain-containing protein</fullName>
    </recommendedName>
</protein>
<dbReference type="InterPro" id="IPR000845">
    <property type="entry name" value="Nucleoside_phosphorylase_d"/>
</dbReference>
<dbReference type="RefSeq" id="XP_046071260.1">
    <property type="nucleotide sequence ID" value="XM_046219387.1"/>
</dbReference>
<gene>
    <name evidence="2" type="ORF">BGW36DRAFT_417527</name>
</gene>
<dbReference type="PANTHER" id="PTHR46082:SF11">
    <property type="entry name" value="AAA+ ATPASE DOMAIN-CONTAINING PROTEIN-RELATED"/>
    <property type="match status" value="1"/>
</dbReference>
<reference evidence="2" key="1">
    <citation type="submission" date="2021-12" db="EMBL/GenBank/DDBJ databases">
        <title>Convergent genome expansion in fungi linked to evolution of root-endophyte symbiosis.</title>
        <authorList>
            <consortium name="DOE Joint Genome Institute"/>
            <person name="Ke Y.-H."/>
            <person name="Bonito G."/>
            <person name="Liao H.-L."/>
            <person name="Looney B."/>
            <person name="Rojas-Flechas A."/>
            <person name="Nash J."/>
            <person name="Hameed K."/>
            <person name="Schadt C."/>
            <person name="Martin F."/>
            <person name="Crous P.W."/>
            <person name="Miettinen O."/>
            <person name="Magnuson J.K."/>
            <person name="Labbe J."/>
            <person name="Jacobson D."/>
            <person name="Doktycz M.J."/>
            <person name="Veneault-Fourrey C."/>
            <person name="Kuo A."/>
            <person name="Mondo S."/>
            <person name="Calhoun S."/>
            <person name="Riley R."/>
            <person name="Ohm R."/>
            <person name="LaButti K."/>
            <person name="Andreopoulos B."/>
            <person name="Pangilinan J."/>
            <person name="Nolan M."/>
            <person name="Tritt A."/>
            <person name="Clum A."/>
            <person name="Lipzen A."/>
            <person name="Daum C."/>
            <person name="Barry K."/>
            <person name="Grigoriev I.V."/>
            <person name="Vilgalys R."/>
        </authorList>
    </citation>
    <scope>NUCLEOTIDE SEQUENCE</scope>
    <source>
        <strain evidence="2">PMI_201</strain>
    </source>
</reference>
<dbReference type="GO" id="GO:0009116">
    <property type="term" value="P:nucleoside metabolic process"/>
    <property type="evidence" value="ECO:0007669"/>
    <property type="project" value="InterPro"/>
</dbReference>
<organism evidence="2 3">
    <name type="scientific">Talaromyces proteolyticus</name>
    <dbReference type="NCBI Taxonomy" id="1131652"/>
    <lineage>
        <taxon>Eukaryota</taxon>
        <taxon>Fungi</taxon>
        <taxon>Dikarya</taxon>
        <taxon>Ascomycota</taxon>
        <taxon>Pezizomycotina</taxon>
        <taxon>Eurotiomycetes</taxon>
        <taxon>Eurotiomycetidae</taxon>
        <taxon>Eurotiales</taxon>
        <taxon>Trichocomaceae</taxon>
        <taxon>Talaromyces</taxon>
        <taxon>Talaromyces sect. Bacilispori</taxon>
    </lineage>
</organism>
<dbReference type="Pfam" id="PF01048">
    <property type="entry name" value="PNP_UDP_1"/>
    <property type="match status" value="1"/>
</dbReference>
<dbReference type="GO" id="GO:0003824">
    <property type="term" value="F:catalytic activity"/>
    <property type="evidence" value="ECO:0007669"/>
    <property type="project" value="InterPro"/>
</dbReference>
<dbReference type="EMBL" id="JAJTJA010000007">
    <property type="protein sequence ID" value="KAH8696322.1"/>
    <property type="molecule type" value="Genomic_DNA"/>
</dbReference>
<dbReference type="SUPFAM" id="SSF48452">
    <property type="entry name" value="TPR-like"/>
    <property type="match status" value="2"/>
</dbReference>
<feature type="non-terminal residue" evidence="2">
    <location>
        <position position="847"/>
    </location>
</feature>
<dbReference type="Pfam" id="PF13374">
    <property type="entry name" value="TPR_10"/>
    <property type="match status" value="2"/>
</dbReference>
<dbReference type="Gene3D" id="1.25.40.10">
    <property type="entry name" value="Tetratricopeptide repeat domain"/>
    <property type="match status" value="2"/>
</dbReference>
<dbReference type="SUPFAM" id="SSF53167">
    <property type="entry name" value="Purine and uridine phosphorylases"/>
    <property type="match status" value="1"/>
</dbReference>
<dbReference type="GeneID" id="70249674"/>
<dbReference type="InterPro" id="IPR011990">
    <property type="entry name" value="TPR-like_helical_dom_sf"/>
</dbReference>
<evidence type="ECO:0000313" key="3">
    <source>
        <dbReference type="Proteomes" id="UP001201262"/>
    </source>
</evidence>
<sequence>MTMERLSMAGEIEGHNPNMVEIVSDALHASHEMTTRYSRPTEPDQLFHATYTHRDGEETCLSCDMSHLCPRNPRSPNQPQIHYGVIASGNQVMKDGQVRDRLAKDMGMLCFEMEAAGIMNQIPCLVIRGICDYADSHKNKHWQGYAALTAAAYSKVLLSIVPVNQPRNLISRSASWMVPFARNPRFLERENLVPDLTQTIVKNGGPRKRAIAGLGGTGKTQIALELAYALRASNPEFSIFWIPAMNIKSIEQAYFDISEHLGLQGVSQTDVRPRVKTYLSSQNAGPWLLIIDNADDLEIWKSSAGSSAGFRSFLPHSDRGFILVTTRNRQLATLLAGPEVISVSEMDDQMAVNLLFASLTQKDVVYRGQISTELVRQLSGLPLAIVQAASYINETGISLESYLNLLHEQEDVLLELLSQDFEDDFRYYTIQNDVAATWLISFHQIQQSNSLAADYLSLMACVYSRSIPQSLLPPATSIIQQQKALGLLKAYSFITGEDHDRFIHLHRLVHLVSRNWLKEKQQLTIWIGQTMKRFSEVFPSSAYENRTLWREYMPHVQFILQSQELDIDSQNQGNLLQNVAECLYHDGKYHDAEILFQNILRSLSAQLPEDHHDVLQTKMWMALTFRSQGRWTEAEQLDVQVMETRKTVLGPEHPDTLISMANLASTFREQGRWTEAEQLEVQVMETRKIMLGPEHRDTLNSMENLASTFQGQGRWTEAEQLRVQVMEIFKTVLGPEHPDTLTIMGNLAATFWSQRQWIKAEQLELQVMETRKTVLGLEHPSTLTSMANLASMLWSQGRWTEAEQLEVQVMETRKTVLGPEHPSTLTSIANLALLFRDQGRWTEAEQL</sequence>
<dbReference type="Pfam" id="PF13424">
    <property type="entry name" value="TPR_12"/>
    <property type="match status" value="2"/>
</dbReference>
<comment type="caution">
    <text evidence="2">The sequence shown here is derived from an EMBL/GenBank/DDBJ whole genome shotgun (WGS) entry which is preliminary data.</text>
</comment>
<dbReference type="Gene3D" id="3.40.50.300">
    <property type="entry name" value="P-loop containing nucleotide triphosphate hydrolases"/>
    <property type="match status" value="1"/>
</dbReference>
<dbReference type="PANTHER" id="PTHR46082">
    <property type="entry name" value="ATP/GTP-BINDING PROTEIN-RELATED"/>
    <property type="match status" value="1"/>
</dbReference>
<evidence type="ECO:0000313" key="2">
    <source>
        <dbReference type="EMBL" id="KAH8696322.1"/>
    </source>
</evidence>
<dbReference type="InterPro" id="IPR027417">
    <property type="entry name" value="P-loop_NTPase"/>
</dbReference>
<dbReference type="Gene3D" id="3.40.50.1580">
    <property type="entry name" value="Nucleoside phosphorylase domain"/>
    <property type="match status" value="1"/>
</dbReference>
<dbReference type="InterPro" id="IPR035994">
    <property type="entry name" value="Nucleoside_phosphorylase_sf"/>
</dbReference>
<feature type="domain" description="Nucleoside phosphorylase" evidence="1">
    <location>
        <begin position="10"/>
        <end position="142"/>
    </location>
</feature>
<dbReference type="AlphaFoldDB" id="A0AAD4PZE9"/>
<evidence type="ECO:0000259" key="1">
    <source>
        <dbReference type="Pfam" id="PF01048"/>
    </source>
</evidence>
<dbReference type="SUPFAM" id="SSF52540">
    <property type="entry name" value="P-loop containing nucleoside triphosphate hydrolases"/>
    <property type="match status" value="1"/>
</dbReference>
<accession>A0AAD4PZE9</accession>
<dbReference type="InterPro" id="IPR053137">
    <property type="entry name" value="NLR-like"/>
</dbReference>
<name>A0AAD4PZE9_9EURO</name>
<proteinExistence type="predicted"/>
<keyword evidence="3" id="KW-1185">Reference proteome</keyword>
<dbReference type="GO" id="GO:0043531">
    <property type="term" value="F:ADP binding"/>
    <property type="evidence" value="ECO:0007669"/>
    <property type="project" value="InterPro"/>
</dbReference>
<dbReference type="Proteomes" id="UP001201262">
    <property type="component" value="Unassembled WGS sequence"/>
</dbReference>